<evidence type="ECO:0000313" key="10">
    <source>
        <dbReference type="EMBL" id="ONG55272.1"/>
    </source>
</evidence>
<dbReference type="AlphaFoldDB" id="A0A1V2H654"/>
<evidence type="ECO:0000259" key="8">
    <source>
        <dbReference type="Pfam" id="PF07559"/>
    </source>
</evidence>
<dbReference type="InterPro" id="IPR053967">
    <property type="entry name" value="LlgE_F_G-like_D1"/>
</dbReference>
<reference evidence="10 11" key="1">
    <citation type="submission" date="2016-10" db="EMBL/GenBank/DDBJ databases">
        <title>Draft Genome sequence of Roseomonas sp. strain M3.</title>
        <authorList>
            <person name="Subhash Y."/>
            <person name="Lee S."/>
        </authorList>
    </citation>
    <scope>NUCLEOTIDE SEQUENCE [LARGE SCALE GENOMIC DNA]</scope>
    <source>
        <strain evidence="10 11">M3</strain>
    </source>
</reference>
<dbReference type="GO" id="GO:0009425">
    <property type="term" value="C:bacterial-type flagellum basal body"/>
    <property type="evidence" value="ECO:0007669"/>
    <property type="project" value="UniProtKB-SubCell"/>
</dbReference>
<dbReference type="GO" id="GO:0071978">
    <property type="term" value="P:bacterial-type flagellum-dependent swarming motility"/>
    <property type="evidence" value="ECO:0007669"/>
    <property type="project" value="TreeGrafter"/>
</dbReference>
<proteinExistence type="inferred from homology"/>
<evidence type="ECO:0000259" key="6">
    <source>
        <dbReference type="Pfam" id="PF00460"/>
    </source>
</evidence>
<dbReference type="Pfam" id="PF06429">
    <property type="entry name" value="Flg_bbr_C"/>
    <property type="match status" value="1"/>
</dbReference>
<dbReference type="Proteomes" id="UP000188879">
    <property type="component" value="Unassembled WGS sequence"/>
</dbReference>
<dbReference type="InterPro" id="IPR037925">
    <property type="entry name" value="FlgE/F/G-like"/>
</dbReference>
<comment type="subcellular location">
    <subcellularLocation>
        <location evidence="1 5">Bacterial flagellum basal body</location>
    </subcellularLocation>
</comment>
<evidence type="ECO:0000313" key="11">
    <source>
        <dbReference type="Proteomes" id="UP000188879"/>
    </source>
</evidence>
<evidence type="ECO:0000256" key="5">
    <source>
        <dbReference type="RuleBase" id="RU362116"/>
    </source>
</evidence>
<feature type="domain" description="Flagellar hook protein FlgE/F/G-like D1" evidence="9">
    <location>
        <begin position="84"/>
        <end position="156"/>
    </location>
</feature>
<comment type="similarity">
    <text evidence="2 5">Belongs to the flagella basal body rod proteins family.</text>
</comment>
<dbReference type="Gene3D" id="2.60.98.20">
    <property type="entry name" value="Flagellar hook protein FlgE"/>
    <property type="match status" value="1"/>
</dbReference>
<comment type="function">
    <text evidence="5">A flexible structure which links the flagellar filament to the drive apparatus in the basal body.</text>
</comment>
<dbReference type="InterPro" id="IPR010930">
    <property type="entry name" value="Flg_bb/hook_C_dom"/>
</dbReference>
<evidence type="ECO:0000256" key="3">
    <source>
        <dbReference type="ARBA" id="ARBA00019015"/>
    </source>
</evidence>
<evidence type="ECO:0000256" key="4">
    <source>
        <dbReference type="ARBA" id="ARBA00023143"/>
    </source>
</evidence>
<dbReference type="SUPFAM" id="SSF117143">
    <property type="entry name" value="Flagellar hook protein flgE"/>
    <property type="match status" value="1"/>
</dbReference>
<evidence type="ECO:0000259" key="7">
    <source>
        <dbReference type="Pfam" id="PF06429"/>
    </source>
</evidence>
<sequence>MSLFGSMTTAISGMNAQSRALGHISDNVANSSTTGYKRVDSTFEDLLTQSTSKIHTPGAVSVTPDATVSLQGSITQSENPLALAISGNGLFSVARPSGTDNAGNIQYDSATPLFTRAGDFTKNSQGYLVNGSGYALEGWPVTDGVANTGTLTPVKIDTSAYPPTATTRATLAANLPATPTTNSFSTQMTGYDELGNAKPVTLNWTKSETVANQWTVEATSGGASLGTAVATFSDGADATMPAGTLLSLAPADGVTTLTTTANSGKGSDASITFNGTTPLTLDLGSYGTADGVTQYAGTAYEQRSLVVDGAPAGAYSGVTIRDNGDVVLSYDNGKSKTVARVPVVTFPNPDALQREDGQAFSLTTEAGAMQVSEVGTEGAGTLATSALESSNVDITAEFSKMIVAQRAYTANTRVLTTTDEMLADTINIRR</sequence>
<dbReference type="NCBIfam" id="TIGR03506">
    <property type="entry name" value="FlgEFG_subfam"/>
    <property type="match status" value="1"/>
</dbReference>
<dbReference type="PANTHER" id="PTHR30435">
    <property type="entry name" value="FLAGELLAR PROTEIN"/>
    <property type="match status" value="1"/>
</dbReference>
<dbReference type="Pfam" id="PF22692">
    <property type="entry name" value="LlgE_F_G_D1"/>
    <property type="match status" value="1"/>
</dbReference>
<protein>
    <recommendedName>
        <fullName evidence="3 5">Flagellar hook protein FlgE</fullName>
    </recommendedName>
</protein>
<dbReference type="NCBIfam" id="NF004242">
    <property type="entry name" value="PRK05682.2-1"/>
    <property type="match status" value="1"/>
</dbReference>
<dbReference type="Pfam" id="PF00460">
    <property type="entry name" value="Flg_bb_rod"/>
    <property type="match status" value="1"/>
</dbReference>
<keyword evidence="4 5" id="KW-0975">Bacterial flagellum</keyword>
<keyword evidence="11" id="KW-1185">Reference proteome</keyword>
<dbReference type="GO" id="GO:0005829">
    <property type="term" value="C:cytosol"/>
    <property type="evidence" value="ECO:0007669"/>
    <property type="project" value="TreeGrafter"/>
</dbReference>
<accession>A0A1V2H654</accession>
<evidence type="ECO:0000256" key="1">
    <source>
        <dbReference type="ARBA" id="ARBA00004117"/>
    </source>
</evidence>
<dbReference type="Pfam" id="PF07559">
    <property type="entry name" value="FlgE_D2"/>
    <property type="match status" value="1"/>
</dbReference>
<dbReference type="InterPro" id="IPR020013">
    <property type="entry name" value="Flagellar_FlgE/F/G"/>
</dbReference>
<name>A0A1V2H654_9PROT</name>
<evidence type="ECO:0000259" key="9">
    <source>
        <dbReference type="Pfam" id="PF22692"/>
    </source>
</evidence>
<evidence type="ECO:0000256" key="2">
    <source>
        <dbReference type="ARBA" id="ARBA00009677"/>
    </source>
</evidence>
<dbReference type="RefSeq" id="WP_076957083.1">
    <property type="nucleotide sequence ID" value="NZ_MLCO01000074.1"/>
</dbReference>
<dbReference type="PANTHER" id="PTHR30435:SF1">
    <property type="entry name" value="FLAGELLAR HOOK PROTEIN FLGE"/>
    <property type="match status" value="1"/>
</dbReference>
<dbReference type="EMBL" id="MLCO01000074">
    <property type="protein sequence ID" value="ONG55272.1"/>
    <property type="molecule type" value="Genomic_DNA"/>
</dbReference>
<feature type="domain" description="Flagellar hook protein FlgE D2" evidence="8">
    <location>
        <begin position="172"/>
        <end position="309"/>
    </location>
</feature>
<dbReference type="GO" id="GO:0009424">
    <property type="term" value="C:bacterial-type flagellum hook"/>
    <property type="evidence" value="ECO:0007669"/>
    <property type="project" value="TreeGrafter"/>
</dbReference>
<gene>
    <name evidence="10" type="ORF">BKE38_09310</name>
</gene>
<comment type="caution">
    <text evidence="10">The sequence shown here is derived from an EMBL/GenBank/DDBJ whole genome shotgun (WGS) entry which is preliminary data.</text>
</comment>
<feature type="domain" description="Flagellar basal-body/hook protein C-terminal" evidence="7">
    <location>
        <begin position="385"/>
        <end position="428"/>
    </location>
</feature>
<feature type="domain" description="Flagellar basal body rod protein N-terminal" evidence="6">
    <location>
        <begin position="7"/>
        <end position="37"/>
    </location>
</feature>
<dbReference type="InterPro" id="IPR037058">
    <property type="entry name" value="Falgellar_hook_FlgE_sf"/>
</dbReference>
<organism evidence="10 11">
    <name type="scientific">Teichococcus deserti</name>
    <dbReference type="NCBI Taxonomy" id="1817963"/>
    <lineage>
        <taxon>Bacteria</taxon>
        <taxon>Pseudomonadati</taxon>
        <taxon>Pseudomonadota</taxon>
        <taxon>Alphaproteobacteria</taxon>
        <taxon>Acetobacterales</taxon>
        <taxon>Roseomonadaceae</taxon>
        <taxon>Roseomonas</taxon>
    </lineage>
</organism>
<dbReference type="InterPro" id="IPR001444">
    <property type="entry name" value="Flag_bb_rod_N"/>
</dbReference>
<dbReference type="InterPro" id="IPR011491">
    <property type="entry name" value="FlgE_D2"/>
</dbReference>